<dbReference type="NCBIfam" id="TIGR03064">
    <property type="entry name" value="sortase_srtB"/>
    <property type="match status" value="1"/>
</dbReference>
<dbReference type="GO" id="GO:0016787">
    <property type="term" value="F:hydrolase activity"/>
    <property type="evidence" value="ECO:0007669"/>
    <property type="project" value="UniProtKB-KW"/>
</dbReference>
<keyword evidence="1" id="KW-0378">Hydrolase</keyword>
<evidence type="ECO:0000313" key="5">
    <source>
        <dbReference type="EMBL" id="KRN54167.1"/>
    </source>
</evidence>
<feature type="active site" description="Acyl-thioester intermediate" evidence="2">
    <location>
        <position position="223"/>
    </location>
</feature>
<dbReference type="InterPro" id="IPR009835">
    <property type="entry name" value="SrtB"/>
</dbReference>
<evidence type="ECO:0000256" key="2">
    <source>
        <dbReference type="PIRSR" id="PIRSR030150-1"/>
    </source>
</evidence>
<accession>A0A0R2HVN4</accession>
<feature type="active site" description="Proton donor/acceptor" evidence="4">
    <location>
        <position position="130"/>
    </location>
</feature>
<dbReference type="Proteomes" id="UP000051658">
    <property type="component" value="Unassembled WGS sequence"/>
</dbReference>
<gene>
    <name evidence="5" type="ORF">IV74_GL001745</name>
</gene>
<dbReference type="InterPro" id="IPR023365">
    <property type="entry name" value="Sortase_dom-sf"/>
</dbReference>
<keyword evidence="6" id="KW-1185">Reference proteome</keyword>
<dbReference type="Gene3D" id="2.40.260.10">
    <property type="entry name" value="Sortase"/>
    <property type="match status" value="1"/>
</dbReference>
<dbReference type="InterPro" id="IPR005754">
    <property type="entry name" value="Sortase"/>
</dbReference>
<feature type="site" description="Transition state stabilizer" evidence="3">
    <location>
        <position position="233"/>
    </location>
</feature>
<evidence type="ECO:0000256" key="1">
    <source>
        <dbReference type="ARBA" id="ARBA00022801"/>
    </source>
</evidence>
<dbReference type="PIRSF" id="PIRSF030150">
    <property type="entry name" value="UCP030150"/>
    <property type="match status" value="1"/>
</dbReference>
<dbReference type="eggNOG" id="COG4509">
    <property type="taxonomic scope" value="Bacteria"/>
</dbReference>
<dbReference type="CDD" id="cd05826">
    <property type="entry name" value="Sortase_B"/>
    <property type="match status" value="1"/>
</dbReference>
<dbReference type="EMBL" id="JQBS01000035">
    <property type="protein sequence ID" value="KRN54167.1"/>
    <property type="molecule type" value="Genomic_DNA"/>
</dbReference>
<organism evidence="5 6">
    <name type="scientific">Carnobacterium divergens DSM 20623</name>
    <dbReference type="NCBI Taxonomy" id="1449336"/>
    <lineage>
        <taxon>Bacteria</taxon>
        <taxon>Bacillati</taxon>
        <taxon>Bacillota</taxon>
        <taxon>Bacilli</taxon>
        <taxon>Lactobacillales</taxon>
        <taxon>Carnobacteriaceae</taxon>
        <taxon>Carnobacterium</taxon>
    </lineage>
</organism>
<name>A0A0R2HVN4_CARDV</name>
<dbReference type="InterPro" id="IPR015986">
    <property type="entry name" value="SrtB_Firmicute"/>
</dbReference>
<dbReference type="PATRIC" id="fig|1449336.4.peg.1780"/>
<reference evidence="5 6" key="1">
    <citation type="journal article" date="2015" name="Genome Announc.">
        <title>Expanding the biotechnology potential of lactobacilli through comparative genomics of 213 strains and associated genera.</title>
        <authorList>
            <person name="Sun Z."/>
            <person name="Harris H.M."/>
            <person name="McCann A."/>
            <person name="Guo C."/>
            <person name="Argimon S."/>
            <person name="Zhang W."/>
            <person name="Yang X."/>
            <person name="Jeffery I.B."/>
            <person name="Cooney J.C."/>
            <person name="Kagawa T.F."/>
            <person name="Liu W."/>
            <person name="Song Y."/>
            <person name="Salvetti E."/>
            <person name="Wrobel A."/>
            <person name="Rasinkangas P."/>
            <person name="Parkhill J."/>
            <person name="Rea M.C."/>
            <person name="O'Sullivan O."/>
            <person name="Ritari J."/>
            <person name="Douillard F.P."/>
            <person name="Paul Ross R."/>
            <person name="Yang R."/>
            <person name="Briner A.E."/>
            <person name="Felis G.E."/>
            <person name="de Vos W.M."/>
            <person name="Barrangou R."/>
            <person name="Klaenhammer T.R."/>
            <person name="Caufield P.W."/>
            <person name="Cui Y."/>
            <person name="Zhang H."/>
            <person name="O'Toole P.W."/>
        </authorList>
    </citation>
    <scope>NUCLEOTIDE SEQUENCE [LARGE SCALE GENOMIC DNA]</scope>
    <source>
        <strain evidence="5 6">DSM 20623</strain>
    </source>
</reference>
<dbReference type="AlphaFoldDB" id="A0A0R2HVN4"/>
<evidence type="ECO:0000313" key="6">
    <source>
        <dbReference type="Proteomes" id="UP000051658"/>
    </source>
</evidence>
<evidence type="ECO:0000256" key="3">
    <source>
        <dbReference type="PIRSR" id="PIRSR030150-2"/>
    </source>
</evidence>
<proteinExistence type="predicted"/>
<evidence type="ECO:0000256" key="4">
    <source>
        <dbReference type="PIRSR" id="PIRSR605754-1"/>
    </source>
</evidence>
<dbReference type="Pfam" id="PF04203">
    <property type="entry name" value="Sortase"/>
    <property type="match status" value="1"/>
</dbReference>
<protein>
    <recommendedName>
        <fullName evidence="7">Sortase B</fullName>
    </recommendedName>
</protein>
<evidence type="ECO:0008006" key="7">
    <source>
        <dbReference type="Google" id="ProtNLM"/>
    </source>
</evidence>
<dbReference type="SUPFAM" id="SSF63817">
    <property type="entry name" value="Sortase"/>
    <property type="match status" value="1"/>
</dbReference>
<comment type="caution">
    <text evidence="5">The sequence shown here is derived from an EMBL/GenBank/DDBJ whole genome shotgun (WGS) entry which is preliminary data.</text>
</comment>
<sequence length="243" mass="28383">MKQMKRKLLSGMMLIVLLFSGWKILTILTENQHNQRILADVQKVYQKQAQQTRSVTSTKPAFVELKKINPDIKGWISIPDTAIDYPILQSSDNDFYLKHNYQKEIARAGSVFKDFRNQSESEFNTILYGHNMKDGSMFADLQNYLDEDFFNKHPTFDYETETKSYQVEVFAAYETTTDFYYIETDFSQPQAYSNYLTTIKQQSKFKTNVTVTDQDQIITLSTCDTGFDYEKGRFVIQGKLIEK</sequence>